<dbReference type="InterPro" id="IPR042178">
    <property type="entry name" value="Serpin_sf_1"/>
</dbReference>
<gene>
    <name evidence="8" type="primary">LOC113495004</name>
</gene>
<keyword evidence="2" id="KW-0646">Protease inhibitor</keyword>
<evidence type="ECO:0000256" key="5">
    <source>
        <dbReference type="SAM" id="SignalP"/>
    </source>
</evidence>
<feature type="domain" description="Serpin" evidence="6">
    <location>
        <begin position="32"/>
        <end position="379"/>
    </location>
</feature>
<dbReference type="Gene3D" id="2.30.39.10">
    <property type="entry name" value="Alpha-1-antitrypsin, domain 1"/>
    <property type="match status" value="1"/>
</dbReference>
<evidence type="ECO:0000256" key="1">
    <source>
        <dbReference type="ARBA" id="ARBA00009500"/>
    </source>
</evidence>
<evidence type="ECO:0000256" key="2">
    <source>
        <dbReference type="ARBA" id="ARBA00022690"/>
    </source>
</evidence>
<dbReference type="RefSeq" id="XP_026729358.1">
    <property type="nucleotide sequence ID" value="XM_026873557.1"/>
</dbReference>
<evidence type="ECO:0000256" key="3">
    <source>
        <dbReference type="ARBA" id="ARBA00022900"/>
    </source>
</evidence>
<dbReference type="InterPro" id="IPR042185">
    <property type="entry name" value="Serpin_sf_2"/>
</dbReference>
<sequence length="394" mass="43697">MKLFICLFALVATVMTDTNSDLLKSANEQFTANLFGEAMAWIPNSSLVLSAFSLLSPLAQLALASEGPSHDEILKAIGMPNDDVTKQVIKDMGKQLRSVKGVELKLASRVYVGNDAELDDEFNAMSRDVFNSDAKSIDFSNDLAAADEINAWVEDQTNHRIKNLVDPILLRHSPQAVLVNAIYFKGEWSKPFPLINTENKPFHLSLDETIKLPMMYKSDNLKYGESEALEAKLLELPYVGGETSLLIVLPNKIDGINALIPKLRNPAVLNKAIDEMRNTEVNVYLPRVKIESRSELDEILRKVGVEKLFTSEAKVTKLLKGKSLEVSSAIQRAYIEVNEQGSEAAAANDVSLDIRAAFRTTIDLVADHPFFFALMCKSKQLNQNIITFTGVFMS</sequence>
<dbReference type="InterPro" id="IPR036186">
    <property type="entry name" value="Serpin_sf"/>
</dbReference>
<dbReference type="GeneID" id="113495004"/>
<evidence type="ECO:0000313" key="8">
    <source>
        <dbReference type="RefSeq" id="XP_026729358.1"/>
    </source>
</evidence>
<dbReference type="PROSITE" id="PS00284">
    <property type="entry name" value="SERPIN"/>
    <property type="match status" value="1"/>
</dbReference>
<name>A0A7E5VM11_TRINI</name>
<feature type="chain" id="PRO_5028835442" evidence="5">
    <location>
        <begin position="17"/>
        <end position="394"/>
    </location>
</feature>
<dbReference type="KEGG" id="tnl:113495004"/>
<dbReference type="Gene3D" id="3.30.497.10">
    <property type="entry name" value="Antithrombin, subunit I, domain 2"/>
    <property type="match status" value="1"/>
</dbReference>
<protein>
    <submittedName>
        <fullName evidence="8">Antichymotrypsin-2-like isoform X1</fullName>
    </submittedName>
</protein>
<dbReference type="CTD" id="692739"/>
<dbReference type="InParanoid" id="A0A7E5VM11"/>
<organism evidence="7 8">
    <name type="scientific">Trichoplusia ni</name>
    <name type="common">Cabbage looper</name>
    <dbReference type="NCBI Taxonomy" id="7111"/>
    <lineage>
        <taxon>Eukaryota</taxon>
        <taxon>Metazoa</taxon>
        <taxon>Ecdysozoa</taxon>
        <taxon>Arthropoda</taxon>
        <taxon>Hexapoda</taxon>
        <taxon>Insecta</taxon>
        <taxon>Pterygota</taxon>
        <taxon>Neoptera</taxon>
        <taxon>Endopterygota</taxon>
        <taxon>Lepidoptera</taxon>
        <taxon>Glossata</taxon>
        <taxon>Ditrysia</taxon>
        <taxon>Noctuoidea</taxon>
        <taxon>Noctuidae</taxon>
        <taxon>Plusiinae</taxon>
        <taxon>Trichoplusia</taxon>
    </lineage>
</organism>
<dbReference type="PANTHER" id="PTHR11461">
    <property type="entry name" value="SERINE PROTEASE INHIBITOR, SERPIN"/>
    <property type="match status" value="1"/>
</dbReference>
<feature type="signal peptide" evidence="5">
    <location>
        <begin position="1"/>
        <end position="16"/>
    </location>
</feature>
<evidence type="ECO:0000259" key="6">
    <source>
        <dbReference type="SMART" id="SM00093"/>
    </source>
</evidence>
<reference evidence="8" key="1">
    <citation type="submission" date="2025-08" db="UniProtKB">
        <authorList>
            <consortium name="RefSeq"/>
        </authorList>
    </citation>
    <scope>IDENTIFICATION</scope>
</reference>
<dbReference type="GO" id="GO:0004867">
    <property type="term" value="F:serine-type endopeptidase inhibitor activity"/>
    <property type="evidence" value="ECO:0007669"/>
    <property type="project" value="UniProtKB-KW"/>
</dbReference>
<evidence type="ECO:0000313" key="7">
    <source>
        <dbReference type="Proteomes" id="UP000322000"/>
    </source>
</evidence>
<dbReference type="GO" id="GO:0005615">
    <property type="term" value="C:extracellular space"/>
    <property type="evidence" value="ECO:0007669"/>
    <property type="project" value="InterPro"/>
</dbReference>
<proteinExistence type="inferred from homology"/>
<dbReference type="InterPro" id="IPR023796">
    <property type="entry name" value="Serpin_dom"/>
</dbReference>
<keyword evidence="3" id="KW-0722">Serine protease inhibitor</keyword>
<dbReference type="InterPro" id="IPR000215">
    <property type="entry name" value="Serpin_fam"/>
</dbReference>
<dbReference type="SMART" id="SM00093">
    <property type="entry name" value="SERPIN"/>
    <property type="match status" value="1"/>
</dbReference>
<accession>A0A7E5VM11</accession>
<comment type="similarity">
    <text evidence="1 4">Belongs to the serpin family.</text>
</comment>
<dbReference type="Pfam" id="PF00079">
    <property type="entry name" value="Serpin"/>
    <property type="match status" value="1"/>
</dbReference>
<dbReference type="AlphaFoldDB" id="A0A7E5VM11"/>
<dbReference type="FunCoup" id="A0A7E5VM11">
    <property type="interactions" value="94"/>
</dbReference>
<keyword evidence="5" id="KW-0732">Signal</keyword>
<dbReference type="Proteomes" id="UP000322000">
    <property type="component" value="Chromosome 6"/>
</dbReference>
<evidence type="ECO:0000256" key="4">
    <source>
        <dbReference type="RuleBase" id="RU000411"/>
    </source>
</evidence>
<dbReference type="CDD" id="cd19579">
    <property type="entry name" value="serpin1K-like"/>
    <property type="match status" value="1"/>
</dbReference>
<dbReference type="InterPro" id="IPR023795">
    <property type="entry name" value="Serpin_CS"/>
</dbReference>
<dbReference type="SUPFAM" id="SSF56574">
    <property type="entry name" value="Serpins"/>
    <property type="match status" value="1"/>
</dbReference>
<keyword evidence="7" id="KW-1185">Reference proteome</keyword>
<dbReference type="OrthoDB" id="671595at2759"/>
<dbReference type="PANTHER" id="PTHR11461:SF211">
    <property type="entry name" value="GH10112P-RELATED"/>
    <property type="match status" value="1"/>
</dbReference>